<evidence type="ECO:0000256" key="1">
    <source>
        <dbReference type="SAM" id="MobiDB-lite"/>
    </source>
</evidence>
<evidence type="ECO:0008006" key="5">
    <source>
        <dbReference type="Google" id="ProtNLM"/>
    </source>
</evidence>
<accession>Q0G5G2</accession>
<feature type="region of interest" description="Disordered" evidence="1">
    <location>
        <begin position="166"/>
        <end position="192"/>
    </location>
</feature>
<dbReference type="AlphaFoldDB" id="Q0G5G2"/>
<proteinExistence type="predicted"/>
<reference evidence="3 4" key="1">
    <citation type="journal article" date="2010" name="J. Bacteriol.">
        <title>Genome sequence of Fulvimarina pelagi HTCC2506T, a Mn(II)-oxidizing alphaproteobacterium possessing an aerobic anoxygenic photosynthetic gene cluster and Xanthorhodopsin.</title>
        <authorList>
            <person name="Kang I."/>
            <person name="Oh H.M."/>
            <person name="Lim S.I."/>
            <person name="Ferriera S."/>
            <person name="Giovannoni S.J."/>
            <person name="Cho J.C."/>
        </authorList>
    </citation>
    <scope>NUCLEOTIDE SEQUENCE [LARGE SCALE GENOMIC DNA]</scope>
    <source>
        <strain evidence="3 4">HTCC2506</strain>
    </source>
</reference>
<organism evidence="3 4">
    <name type="scientific">Fulvimarina pelagi HTCC2506</name>
    <dbReference type="NCBI Taxonomy" id="314231"/>
    <lineage>
        <taxon>Bacteria</taxon>
        <taxon>Pseudomonadati</taxon>
        <taxon>Pseudomonadota</taxon>
        <taxon>Alphaproteobacteria</taxon>
        <taxon>Hyphomicrobiales</taxon>
        <taxon>Aurantimonadaceae</taxon>
        <taxon>Fulvimarina</taxon>
    </lineage>
</organism>
<dbReference type="STRING" id="217511.GCA_001463845_00697"/>
<name>Q0G5G2_9HYPH</name>
<protein>
    <recommendedName>
        <fullName evidence="5">Transmembrane protein</fullName>
    </recommendedName>
</protein>
<dbReference type="EMBL" id="AATP01000001">
    <property type="protein sequence ID" value="EAU43102.1"/>
    <property type="molecule type" value="Genomic_DNA"/>
</dbReference>
<dbReference type="Proteomes" id="UP000004310">
    <property type="component" value="Unassembled WGS sequence"/>
</dbReference>
<keyword evidence="4" id="KW-1185">Reference proteome</keyword>
<evidence type="ECO:0000313" key="3">
    <source>
        <dbReference type="EMBL" id="EAU43102.1"/>
    </source>
</evidence>
<keyword evidence="2" id="KW-0812">Transmembrane</keyword>
<gene>
    <name evidence="3" type="ORF">FP2506_09671</name>
</gene>
<dbReference type="RefSeq" id="WP_007067076.1">
    <property type="nucleotide sequence ID" value="NZ_DS022272.1"/>
</dbReference>
<feature type="transmembrane region" description="Helical" evidence="2">
    <location>
        <begin position="69"/>
        <end position="102"/>
    </location>
</feature>
<evidence type="ECO:0000313" key="4">
    <source>
        <dbReference type="Proteomes" id="UP000004310"/>
    </source>
</evidence>
<comment type="caution">
    <text evidence="3">The sequence shown here is derived from an EMBL/GenBank/DDBJ whole genome shotgun (WGS) entry which is preliminary data.</text>
</comment>
<dbReference type="HOGENOM" id="CLU_1413333_0_0_5"/>
<evidence type="ECO:0000256" key="2">
    <source>
        <dbReference type="SAM" id="Phobius"/>
    </source>
</evidence>
<feature type="transmembrane region" description="Helical" evidence="2">
    <location>
        <begin position="114"/>
        <end position="133"/>
    </location>
</feature>
<keyword evidence="2" id="KW-1133">Transmembrane helix</keyword>
<keyword evidence="2" id="KW-0472">Membrane</keyword>
<sequence length="192" mass="20929">MPATDVAGWLHGKKMDDFIAQFGDGVADAWNELGTISETVRDWLNGPGLELFEQWLAILTQRAESHPMVAMIGLGALLVTLIVTRNPLALAAAAFLAIAALVGTEPVTDPSARRVFAIGCFAALGSFLVAIAFQRRRARTLGGQLDVSEARLTELQEKYDGEVRWRMAERRPPPVEDEANEPGTESDAHFRS</sequence>